<dbReference type="SMART" id="SM00388">
    <property type="entry name" value="HisKA"/>
    <property type="match status" value="1"/>
</dbReference>
<keyword evidence="10" id="KW-0418">Kinase</keyword>
<evidence type="ECO:0000259" key="18">
    <source>
        <dbReference type="PROSITE" id="PS50112"/>
    </source>
</evidence>
<dbReference type="InterPro" id="IPR001610">
    <property type="entry name" value="PAC"/>
</dbReference>
<evidence type="ECO:0000313" key="20">
    <source>
        <dbReference type="EMBL" id="MCP2731892.1"/>
    </source>
</evidence>
<dbReference type="InterPro" id="IPR036097">
    <property type="entry name" value="HisK_dim/P_sf"/>
</dbReference>
<dbReference type="PANTHER" id="PTHR43304">
    <property type="entry name" value="PHYTOCHROME-LIKE PROTEIN CPH1"/>
    <property type="match status" value="1"/>
</dbReference>
<dbReference type="InterPro" id="IPR052162">
    <property type="entry name" value="Sensor_kinase/Photoreceptor"/>
</dbReference>
<evidence type="ECO:0000256" key="5">
    <source>
        <dbReference type="ARBA" id="ARBA00012438"/>
    </source>
</evidence>
<dbReference type="InterPro" id="IPR003018">
    <property type="entry name" value="GAF"/>
</dbReference>
<keyword evidence="15 17" id="KW-0472">Membrane</keyword>
<dbReference type="SMART" id="SM00065">
    <property type="entry name" value="GAF"/>
    <property type="match status" value="2"/>
</dbReference>
<dbReference type="InterPro" id="IPR003661">
    <property type="entry name" value="HisK_dim/P_dom"/>
</dbReference>
<keyword evidence="6" id="KW-0597">Phosphoprotein</keyword>
<comment type="similarity">
    <text evidence="4">Belongs to the ethylene receptor family.</text>
</comment>
<feature type="domain" description="PAC" evidence="19">
    <location>
        <begin position="86"/>
        <end position="139"/>
    </location>
</feature>
<evidence type="ECO:0000313" key="21">
    <source>
        <dbReference type="Proteomes" id="UP001204953"/>
    </source>
</evidence>
<evidence type="ECO:0000256" key="12">
    <source>
        <dbReference type="ARBA" id="ARBA00022989"/>
    </source>
</evidence>
<dbReference type="SMART" id="SM00091">
    <property type="entry name" value="PAS"/>
    <property type="match status" value="2"/>
</dbReference>
<reference evidence="20" key="1">
    <citation type="submission" date="2022-06" db="EMBL/GenBank/DDBJ databases">
        <title>New cyanobacteria of genus Symplocastrum in benthos of Lake Baikal.</title>
        <authorList>
            <person name="Sorokovikova E."/>
            <person name="Tikhonova I."/>
            <person name="Krasnopeev A."/>
            <person name="Evseev P."/>
            <person name="Gladkikh A."/>
            <person name="Belykh O."/>
        </authorList>
    </citation>
    <scope>NUCLEOTIDE SEQUENCE</scope>
    <source>
        <strain evidence="20">BBK-W-15</strain>
    </source>
</reference>
<feature type="transmembrane region" description="Helical" evidence="17">
    <location>
        <begin position="42"/>
        <end position="62"/>
    </location>
</feature>
<evidence type="ECO:0000259" key="19">
    <source>
        <dbReference type="PROSITE" id="PS50113"/>
    </source>
</evidence>
<dbReference type="NCBIfam" id="TIGR00229">
    <property type="entry name" value="sensory_box"/>
    <property type="match status" value="2"/>
</dbReference>
<evidence type="ECO:0000256" key="9">
    <source>
        <dbReference type="ARBA" id="ARBA00022745"/>
    </source>
</evidence>
<keyword evidence="8 17" id="KW-0812">Transmembrane</keyword>
<dbReference type="Pfam" id="PF08447">
    <property type="entry name" value="PAS_3"/>
    <property type="match status" value="1"/>
</dbReference>
<dbReference type="InterPro" id="IPR029016">
    <property type="entry name" value="GAF-like_dom_sf"/>
</dbReference>
<dbReference type="Gene3D" id="3.30.450.40">
    <property type="match status" value="2"/>
</dbReference>
<keyword evidence="7" id="KW-0808">Transferase</keyword>
<comment type="subcellular location">
    <subcellularLocation>
        <location evidence="3">Endoplasmic reticulum membrane</location>
        <topology evidence="3">Multi-pass membrane protein</topology>
    </subcellularLocation>
</comment>
<dbReference type="Gene3D" id="3.30.565.10">
    <property type="entry name" value="Histidine kinase-like ATPase, C-terminal domain"/>
    <property type="match status" value="1"/>
</dbReference>
<dbReference type="PROSITE" id="PS50113">
    <property type="entry name" value="PAC"/>
    <property type="match status" value="3"/>
</dbReference>
<accession>A0AAE3GXH5</accession>
<evidence type="ECO:0000256" key="13">
    <source>
        <dbReference type="ARBA" id="ARBA00023008"/>
    </source>
</evidence>
<dbReference type="InterPro" id="IPR058544">
    <property type="entry name" value="ETR1_N"/>
</dbReference>
<feature type="coiled-coil region" evidence="16">
    <location>
        <begin position="739"/>
        <end position="768"/>
    </location>
</feature>
<dbReference type="GO" id="GO:0000155">
    <property type="term" value="F:phosphorelay sensor kinase activity"/>
    <property type="evidence" value="ECO:0007669"/>
    <property type="project" value="InterPro"/>
</dbReference>
<dbReference type="SUPFAM" id="SSF55781">
    <property type="entry name" value="GAF domain-like"/>
    <property type="match status" value="2"/>
</dbReference>
<evidence type="ECO:0000256" key="2">
    <source>
        <dbReference type="ARBA" id="ARBA00001935"/>
    </source>
</evidence>
<gene>
    <name evidence="20" type="ORF">NJ959_26015</name>
</gene>
<evidence type="ECO:0000256" key="1">
    <source>
        <dbReference type="ARBA" id="ARBA00000085"/>
    </source>
</evidence>
<evidence type="ECO:0000256" key="4">
    <source>
        <dbReference type="ARBA" id="ARBA00009842"/>
    </source>
</evidence>
<feature type="domain" description="PAS" evidence="18">
    <location>
        <begin position="477"/>
        <end position="547"/>
    </location>
</feature>
<evidence type="ECO:0000256" key="7">
    <source>
        <dbReference type="ARBA" id="ARBA00022679"/>
    </source>
</evidence>
<keyword evidence="13" id="KW-0186">Copper</keyword>
<keyword evidence="11" id="KW-0256">Endoplasmic reticulum</keyword>
<evidence type="ECO:0000256" key="11">
    <source>
        <dbReference type="ARBA" id="ARBA00022824"/>
    </source>
</evidence>
<keyword evidence="9" id="KW-0936">Ethylene signaling pathway</keyword>
<dbReference type="SUPFAM" id="SSF47384">
    <property type="entry name" value="Homodimeric domain of signal transducing histidine kinase"/>
    <property type="match status" value="1"/>
</dbReference>
<dbReference type="InterPro" id="IPR013655">
    <property type="entry name" value="PAS_fold_3"/>
</dbReference>
<keyword evidence="16" id="KW-0175">Coiled coil</keyword>
<dbReference type="AlphaFoldDB" id="A0AAE3GXH5"/>
<comment type="caution">
    <text evidence="20">The sequence shown here is derived from an EMBL/GenBank/DDBJ whole genome shotgun (WGS) entry which is preliminary data.</text>
</comment>
<dbReference type="SUPFAM" id="SSF55785">
    <property type="entry name" value="PYP-like sensor domain (PAS domain)"/>
    <property type="match status" value="2"/>
</dbReference>
<evidence type="ECO:0000256" key="6">
    <source>
        <dbReference type="ARBA" id="ARBA00022553"/>
    </source>
</evidence>
<feature type="transmembrane region" description="Helical" evidence="17">
    <location>
        <begin position="6"/>
        <end position="30"/>
    </location>
</feature>
<organism evidence="20 21">
    <name type="scientific">Limnofasciculus baicalensis BBK-W-15</name>
    <dbReference type="NCBI Taxonomy" id="2699891"/>
    <lineage>
        <taxon>Bacteria</taxon>
        <taxon>Bacillati</taxon>
        <taxon>Cyanobacteriota</taxon>
        <taxon>Cyanophyceae</taxon>
        <taxon>Coleofasciculales</taxon>
        <taxon>Coleofasciculaceae</taxon>
        <taxon>Limnofasciculus</taxon>
        <taxon>Limnofasciculus baicalensis</taxon>
    </lineage>
</organism>
<evidence type="ECO:0000256" key="14">
    <source>
        <dbReference type="ARBA" id="ARBA00023012"/>
    </source>
</evidence>
<feature type="non-terminal residue" evidence="20">
    <location>
        <position position="955"/>
    </location>
</feature>
<evidence type="ECO:0000256" key="15">
    <source>
        <dbReference type="ARBA" id="ARBA00023136"/>
    </source>
</evidence>
<dbReference type="InterPro" id="IPR000014">
    <property type="entry name" value="PAS"/>
</dbReference>
<dbReference type="InterPro" id="IPR035965">
    <property type="entry name" value="PAS-like_dom_sf"/>
</dbReference>
<comment type="cofactor">
    <cofactor evidence="2">
        <name>Cu cation</name>
        <dbReference type="ChEBI" id="CHEBI:23378"/>
    </cofactor>
</comment>
<evidence type="ECO:0000256" key="3">
    <source>
        <dbReference type="ARBA" id="ARBA00004477"/>
    </source>
</evidence>
<dbReference type="InterPro" id="IPR013656">
    <property type="entry name" value="PAS_4"/>
</dbReference>
<protein>
    <recommendedName>
        <fullName evidence="5">histidine kinase</fullName>
        <ecNumber evidence="5">2.7.13.3</ecNumber>
    </recommendedName>
</protein>
<dbReference type="Proteomes" id="UP001204953">
    <property type="component" value="Unassembled WGS sequence"/>
</dbReference>
<dbReference type="CDD" id="cd00082">
    <property type="entry name" value="HisKA"/>
    <property type="match status" value="1"/>
</dbReference>
<dbReference type="RefSeq" id="WP_254014623.1">
    <property type="nucleotide sequence ID" value="NZ_JAMZMM010000422.1"/>
</dbReference>
<dbReference type="CDD" id="cd00130">
    <property type="entry name" value="PAS"/>
    <property type="match status" value="2"/>
</dbReference>
<dbReference type="Pfam" id="PF01590">
    <property type="entry name" value="GAF"/>
    <property type="match status" value="2"/>
</dbReference>
<evidence type="ECO:0000256" key="16">
    <source>
        <dbReference type="SAM" id="Coils"/>
    </source>
</evidence>
<dbReference type="EMBL" id="JAMZMM010000422">
    <property type="protein sequence ID" value="MCP2731892.1"/>
    <property type="molecule type" value="Genomic_DNA"/>
</dbReference>
<dbReference type="SMART" id="SM00086">
    <property type="entry name" value="PAC"/>
    <property type="match status" value="3"/>
</dbReference>
<sequence>MKPELMALHIVSDSLIAFAYYSILIILLYFLQKQRDLPFNWIFLLFGLFTIACGTTHIMEIWTIFYPYYWVSGFLKALTAGISLFTAIELWILGKSGYWQWILSQAKVIAWDKSGNLLHLTVTNIDVSKSKEAQMEIMTTKISLEDKLQRILLQERITQEIRSSLKPEQFFQIAVNQIGEAFNVDRCLVHIYIESPTPHIPLMAEYKRSGIETPWVMDIPVIGNPHVVRLLSQDSAIACDDVDKEPLLKGALSLCHQVGLKSILGVRTSYQGKPNGIIAVHQYHHPRHWRDEEISLLEAVAAQLGIAIAQANLLSRERQRRIELDWHNQQLSEEIRIRQHTEEALRKSEERWQLVLEGNNDGIYDWNIKTGEVFLSSRLKEILGYQDYELRNHVDTWHNLLHPEDFKQVIKSQEAYLNKQSPEYLVEYRLRCKDGSYKWILARGQAQWDEMGQPVRMVGSHQDISTRKQIEAALIQSEKKYRDLVEASQDMIWSVDNEGDYTFVNGAVKQIYGYNPEEMIGCPFAEFISPHQISKDRDIFHSVIQGKPIFQHETTHIARDGKPIHLMFNAIAQRDERGEIIGTIGTASDITERKQREEALRLIVEGTASATGCDFMRSCVFYLAKVLQVRYAFIAEVDKERTKACSLAFWIGETWGENFEYKLEGTPCQGAVQGQACLYPQNVQDLFPCDSDLTELDAESYLGIPLHNSDGSISGILVVMDVKPMIPNSGQESILKIFAARASAEIERQQAEAALRESEARERKKAEELQFTLKQLKHTQAQLIQAEKMLSLGQFVAGVAHEINNPVNFIYGNITYADRYFQDLLSLIELYQQTYPNSTPAIQDRTEEIELDFLVEDWQKIIHSMQLGSERIQQIVVCLRNFSRLEESELKSVDIHLGIENTLMILRHRFRSVGDRCEIQVIKDYSKLPLITCYASQLNQVFLNLLNNAIDAVEK</sequence>
<keyword evidence="21" id="KW-1185">Reference proteome</keyword>
<comment type="catalytic activity">
    <reaction evidence="1">
        <text>ATP + protein L-histidine = ADP + protein N-phospho-L-histidine.</text>
        <dbReference type="EC" id="2.7.13.3"/>
    </reaction>
</comment>
<dbReference type="PROSITE" id="PS50112">
    <property type="entry name" value="PAS"/>
    <property type="match status" value="2"/>
</dbReference>
<feature type="domain" description="PAC" evidence="19">
    <location>
        <begin position="424"/>
        <end position="476"/>
    </location>
</feature>
<proteinExistence type="inferred from homology"/>
<keyword evidence="14" id="KW-0902">Two-component regulatory system</keyword>
<dbReference type="InterPro" id="IPR036890">
    <property type="entry name" value="HATPase_C_sf"/>
</dbReference>
<dbReference type="Pfam" id="PF25487">
    <property type="entry name" value="ETR1_N"/>
    <property type="match status" value="1"/>
</dbReference>
<evidence type="ECO:0000256" key="10">
    <source>
        <dbReference type="ARBA" id="ARBA00022777"/>
    </source>
</evidence>
<feature type="domain" description="PAC" evidence="19">
    <location>
        <begin position="550"/>
        <end position="602"/>
    </location>
</feature>
<dbReference type="Gene3D" id="1.10.287.130">
    <property type="match status" value="1"/>
</dbReference>
<keyword evidence="12 17" id="KW-1133">Transmembrane helix</keyword>
<evidence type="ECO:0000256" key="17">
    <source>
        <dbReference type="SAM" id="Phobius"/>
    </source>
</evidence>
<dbReference type="InterPro" id="IPR000700">
    <property type="entry name" value="PAS-assoc_C"/>
</dbReference>
<dbReference type="PANTHER" id="PTHR43304:SF1">
    <property type="entry name" value="PAC DOMAIN-CONTAINING PROTEIN"/>
    <property type="match status" value="1"/>
</dbReference>
<dbReference type="SUPFAM" id="SSF55874">
    <property type="entry name" value="ATPase domain of HSP90 chaperone/DNA topoisomerase II/histidine kinase"/>
    <property type="match status" value="1"/>
</dbReference>
<feature type="domain" description="PAS" evidence="18">
    <location>
        <begin position="348"/>
        <end position="420"/>
    </location>
</feature>
<dbReference type="EC" id="2.7.13.3" evidence="5"/>
<name>A0AAE3GXH5_9CYAN</name>
<dbReference type="Pfam" id="PF08448">
    <property type="entry name" value="PAS_4"/>
    <property type="match status" value="1"/>
</dbReference>
<dbReference type="Gene3D" id="3.30.450.20">
    <property type="entry name" value="PAS domain"/>
    <property type="match status" value="2"/>
</dbReference>
<evidence type="ECO:0000256" key="8">
    <source>
        <dbReference type="ARBA" id="ARBA00022692"/>
    </source>
</evidence>